<evidence type="ECO:0000256" key="6">
    <source>
        <dbReference type="ARBA" id="ARBA00022792"/>
    </source>
</evidence>
<gene>
    <name evidence="13" type="ORF">HU200_001694</name>
</gene>
<evidence type="ECO:0000256" key="11">
    <source>
        <dbReference type="SAM" id="MobiDB-lite"/>
    </source>
</evidence>
<evidence type="ECO:0000256" key="3">
    <source>
        <dbReference type="ARBA" id="ARBA00012218"/>
    </source>
</evidence>
<feature type="region of interest" description="Disordered" evidence="11">
    <location>
        <begin position="558"/>
        <end position="579"/>
    </location>
</feature>
<keyword evidence="7" id="KW-0408">Iron</keyword>
<comment type="caution">
    <text evidence="13">The sequence shown here is derived from an EMBL/GenBank/DDBJ whole genome shotgun (WGS) entry which is preliminary data.</text>
</comment>
<dbReference type="AlphaFoldDB" id="A0A835FZY7"/>
<dbReference type="PROSITE" id="PS00822">
    <property type="entry name" value="CYTO_HEME_LYASE_2"/>
    <property type="match status" value="1"/>
</dbReference>
<comment type="subcellular location">
    <subcellularLocation>
        <location evidence="1">Mitochondrion inner membrane</location>
    </subcellularLocation>
</comment>
<dbReference type="InterPro" id="IPR008889">
    <property type="entry name" value="VQ"/>
</dbReference>
<evidence type="ECO:0000256" key="9">
    <source>
        <dbReference type="ARBA" id="ARBA00023136"/>
    </source>
</evidence>
<evidence type="ECO:0000259" key="12">
    <source>
        <dbReference type="Pfam" id="PF05678"/>
    </source>
</evidence>
<feature type="compositionally biased region" description="Basic and acidic residues" evidence="11">
    <location>
        <begin position="298"/>
        <end position="310"/>
    </location>
</feature>
<feature type="compositionally biased region" description="Polar residues" evidence="11">
    <location>
        <begin position="570"/>
        <end position="579"/>
    </location>
</feature>
<dbReference type="GO" id="GO:0004408">
    <property type="term" value="F:holocytochrome-c synthase activity"/>
    <property type="evidence" value="ECO:0007669"/>
    <property type="project" value="UniProtKB-EC"/>
</dbReference>
<feature type="region of interest" description="Disordered" evidence="11">
    <location>
        <begin position="294"/>
        <end position="343"/>
    </location>
</feature>
<name>A0A835FZY7_9POAL</name>
<dbReference type="OrthoDB" id="780193at2759"/>
<keyword evidence="5" id="KW-0479">Metal-binding</keyword>
<comment type="similarity">
    <text evidence="2">Belongs to the cytochrome c-type heme lyase family.</text>
</comment>
<dbReference type="Pfam" id="PF05678">
    <property type="entry name" value="VQ"/>
    <property type="match status" value="1"/>
</dbReference>
<evidence type="ECO:0000256" key="2">
    <source>
        <dbReference type="ARBA" id="ARBA00007255"/>
    </source>
</evidence>
<feature type="compositionally biased region" description="Low complexity" evidence="11">
    <location>
        <begin position="469"/>
        <end position="482"/>
    </location>
</feature>
<organism evidence="13 14">
    <name type="scientific">Digitaria exilis</name>
    <dbReference type="NCBI Taxonomy" id="1010633"/>
    <lineage>
        <taxon>Eukaryota</taxon>
        <taxon>Viridiplantae</taxon>
        <taxon>Streptophyta</taxon>
        <taxon>Embryophyta</taxon>
        <taxon>Tracheophyta</taxon>
        <taxon>Spermatophyta</taxon>
        <taxon>Magnoliopsida</taxon>
        <taxon>Liliopsida</taxon>
        <taxon>Poales</taxon>
        <taxon>Poaceae</taxon>
        <taxon>PACMAD clade</taxon>
        <taxon>Panicoideae</taxon>
        <taxon>Panicodae</taxon>
        <taxon>Paniceae</taxon>
        <taxon>Anthephorinae</taxon>
        <taxon>Digitaria</taxon>
    </lineage>
</organism>
<reference evidence="13" key="1">
    <citation type="submission" date="2020-07" db="EMBL/GenBank/DDBJ databases">
        <title>Genome sequence and genetic diversity analysis of an under-domesticated orphan crop, white fonio (Digitaria exilis).</title>
        <authorList>
            <person name="Bennetzen J.L."/>
            <person name="Chen S."/>
            <person name="Ma X."/>
            <person name="Wang X."/>
            <person name="Yssel A.E.J."/>
            <person name="Chaluvadi S.R."/>
            <person name="Johnson M."/>
            <person name="Gangashetty P."/>
            <person name="Hamidou F."/>
            <person name="Sanogo M.D."/>
            <person name="Zwaenepoel A."/>
            <person name="Wallace J."/>
            <person name="Van De Peer Y."/>
            <person name="Van Deynze A."/>
        </authorList>
    </citation>
    <scope>NUCLEOTIDE SEQUENCE</scope>
    <source>
        <tissue evidence="13">Leaves</tissue>
    </source>
</reference>
<sequence>MALAIRASAAHRSLPLPMHLLETLPLAPQEATHFHVRPSGKATAEVFLLPPLPHAPFSPRISPSLRSSYDSLLQRRHLDSALPPMQTDSPSSRSGSGFFSLHGSSSRHLPRSSLFWLGRAAGTIGGVAGHAAGSLCVLSSPLSLPWRLPLCCCVHEQGLAVCGTACGTVEQEKPRAPWSRSASSPSPPDTTVEGSGGFICACCSAESAASALIAGSDFSAVGALKNDSGNPCRQPDDIYPPCMPFDRHDWPCSDRHIPAETTRPARALRPDRRTIHISLLLLLLLLAATTSPPSFRPGLDDRDRSIDDTHTAPWRPPPATEFSSSSHHLHRHHHHHHHQSLFLPSSSSSPASLYLDSSFHGLLPTSSLRALVLPFPATTAAAAPPALRAAKPAKKRPRASRPPATTVLTTDTSNFRAMVQDSPASPGAAPSPPRAPRRPPRLLGLGGASPPSTPGVLPASHPTPPTLANINNTSGSSNNNNNFTGQQTTLFVDALALFAKSNAMPAGAAAATAAATSGGSGAATDHHYHGIGMGGFNPFDDFDAPAAAAEGDSGSSGGWWTWFLSPPSPAETSTAGTST</sequence>
<evidence type="ECO:0000313" key="14">
    <source>
        <dbReference type="Proteomes" id="UP000636709"/>
    </source>
</evidence>
<evidence type="ECO:0000256" key="10">
    <source>
        <dbReference type="ARBA" id="ARBA00023239"/>
    </source>
</evidence>
<dbReference type="GO" id="GO:0005743">
    <property type="term" value="C:mitochondrial inner membrane"/>
    <property type="evidence" value="ECO:0007669"/>
    <property type="project" value="UniProtKB-SubCell"/>
</dbReference>
<evidence type="ECO:0000256" key="4">
    <source>
        <dbReference type="ARBA" id="ARBA00022617"/>
    </source>
</evidence>
<keyword evidence="4" id="KW-0349">Heme</keyword>
<evidence type="ECO:0000256" key="7">
    <source>
        <dbReference type="ARBA" id="ARBA00023004"/>
    </source>
</evidence>
<feature type="domain" description="VQ" evidence="12">
    <location>
        <begin position="402"/>
        <end position="420"/>
    </location>
</feature>
<keyword evidence="6" id="KW-0999">Mitochondrion inner membrane</keyword>
<dbReference type="EMBL" id="JACEFO010000142">
    <property type="protein sequence ID" value="KAF8780300.1"/>
    <property type="molecule type" value="Genomic_DNA"/>
</dbReference>
<dbReference type="PANTHER" id="PTHR33179:SF4">
    <property type="entry name" value="VQ MOTIF-CONTAINING PROTEIN"/>
    <property type="match status" value="1"/>
</dbReference>
<evidence type="ECO:0000256" key="5">
    <source>
        <dbReference type="ARBA" id="ARBA00022723"/>
    </source>
</evidence>
<feature type="compositionally biased region" description="Basic residues" evidence="11">
    <location>
        <begin position="327"/>
        <end position="339"/>
    </location>
</feature>
<dbReference type="InterPro" id="IPR000511">
    <property type="entry name" value="Holocyt_c/c1_synthase"/>
</dbReference>
<dbReference type="EC" id="4.4.1.17" evidence="3"/>
<keyword evidence="10" id="KW-0456">Lyase</keyword>
<feature type="region of interest" description="Disordered" evidence="11">
    <location>
        <begin position="385"/>
        <end position="482"/>
    </location>
</feature>
<keyword evidence="8" id="KW-0496">Mitochondrion</keyword>
<dbReference type="GO" id="GO:0046872">
    <property type="term" value="F:metal ion binding"/>
    <property type="evidence" value="ECO:0007669"/>
    <property type="project" value="UniProtKB-KW"/>
</dbReference>
<dbReference type="Proteomes" id="UP000636709">
    <property type="component" value="Unassembled WGS sequence"/>
</dbReference>
<proteinExistence type="inferred from homology"/>
<evidence type="ECO:0000256" key="8">
    <source>
        <dbReference type="ARBA" id="ARBA00023128"/>
    </source>
</evidence>
<keyword evidence="9" id="KW-0472">Membrane</keyword>
<protein>
    <recommendedName>
        <fullName evidence="3">holocytochrome-c synthase</fullName>
        <ecNumber evidence="3">4.4.1.17</ecNumber>
    </recommendedName>
</protein>
<dbReference type="PANTHER" id="PTHR33179">
    <property type="entry name" value="VQ MOTIF-CONTAINING PROTEIN"/>
    <property type="match status" value="1"/>
</dbReference>
<accession>A0A835FZY7</accession>
<evidence type="ECO:0000313" key="13">
    <source>
        <dbReference type="EMBL" id="KAF8780300.1"/>
    </source>
</evidence>
<dbReference type="InterPro" id="IPR039609">
    <property type="entry name" value="VQ_15/22"/>
</dbReference>
<keyword evidence="14" id="KW-1185">Reference proteome</keyword>
<evidence type="ECO:0000256" key="1">
    <source>
        <dbReference type="ARBA" id="ARBA00004273"/>
    </source>
</evidence>